<proteinExistence type="predicted"/>
<keyword evidence="1" id="KW-0732">Signal</keyword>
<evidence type="ECO:0000313" key="2">
    <source>
        <dbReference type="EMBL" id="TKR64840.1"/>
    </source>
</evidence>
<reference evidence="2 3" key="2">
    <citation type="journal article" date="2019" name="G3 (Bethesda)">
        <title>Hybrid Assembly of the Genome of the Entomopathogenic Nematode Steinernema carpocapsae Identifies the X-Chromosome.</title>
        <authorList>
            <person name="Serra L."/>
            <person name="Macchietto M."/>
            <person name="Macias-Munoz A."/>
            <person name="McGill C.J."/>
            <person name="Rodriguez I.M."/>
            <person name="Rodriguez B."/>
            <person name="Murad R."/>
            <person name="Mortazavi A."/>
        </authorList>
    </citation>
    <scope>NUCLEOTIDE SEQUENCE [LARGE SCALE GENOMIC DNA]</scope>
    <source>
        <strain evidence="2 3">ALL</strain>
    </source>
</reference>
<name>A0A4U5M7F9_STECR</name>
<reference evidence="2 3" key="1">
    <citation type="journal article" date="2015" name="Genome Biol.">
        <title>Comparative genomics of Steinernema reveals deeply conserved gene regulatory networks.</title>
        <authorList>
            <person name="Dillman A.R."/>
            <person name="Macchietto M."/>
            <person name="Porter C.F."/>
            <person name="Rogers A."/>
            <person name="Williams B."/>
            <person name="Antoshechkin I."/>
            <person name="Lee M.M."/>
            <person name="Goodwin Z."/>
            <person name="Lu X."/>
            <person name="Lewis E.E."/>
            <person name="Goodrich-Blair H."/>
            <person name="Stock S.P."/>
            <person name="Adams B.J."/>
            <person name="Sternberg P.W."/>
            <person name="Mortazavi A."/>
        </authorList>
    </citation>
    <scope>NUCLEOTIDE SEQUENCE [LARGE SCALE GENOMIC DNA]</scope>
    <source>
        <strain evidence="2 3">ALL</strain>
    </source>
</reference>
<sequence length="142" mass="16546">MIYKCVLMFLAILMAAEQLTYWVCLCYDDLPNHIFLKRLRHLLAQSATDLPEPMHFVVTQTFAVKFEFKDVSKLPRFLYVFRGQCQASTKKSKRVQDLDHLCLKAIRKCFEGHKAGWENHHSIRMTKLRMNGENGISLSVVP</sequence>
<dbReference type="EMBL" id="AZBU02000009">
    <property type="protein sequence ID" value="TKR64840.1"/>
    <property type="molecule type" value="Genomic_DNA"/>
</dbReference>
<feature type="signal peptide" evidence="1">
    <location>
        <begin position="1"/>
        <end position="18"/>
    </location>
</feature>
<dbReference type="Proteomes" id="UP000298663">
    <property type="component" value="Unassembled WGS sequence"/>
</dbReference>
<keyword evidence="3" id="KW-1185">Reference proteome</keyword>
<comment type="caution">
    <text evidence="2">The sequence shown here is derived from an EMBL/GenBank/DDBJ whole genome shotgun (WGS) entry which is preliminary data.</text>
</comment>
<protein>
    <recommendedName>
        <fullName evidence="4">Secreted protein</fullName>
    </recommendedName>
</protein>
<accession>A0A4U5M7F9</accession>
<evidence type="ECO:0000256" key="1">
    <source>
        <dbReference type="SAM" id="SignalP"/>
    </source>
</evidence>
<evidence type="ECO:0008006" key="4">
    <source>
        <dbReference type="Google" id="ProtNLM"/>
    </source>
</evidence>
<organism evidence="2 3">
    <name type="scientific">Steinernema carpocapsae</name>
    <name type="common">Entomopathogenic nematode</name>
    <dbReference type="NCBI Taxonomy" id="34508"/>
    <lineage>
        <taxon>Eukaryota</taxon>
        <taxon>Metazoa</taxon>
        <taxon>Ecdysozoa</taxon>
        <taxon>Nematoda</taxon>
        <taxon>Chromadorea</taxon>
        <taxon>Rhabditida</taxon>
        <taxon>Tylenchina</taxon>
        <taxon>Panagrolaimomorpha</taxon>
        <taxon>Strongyloidoidea</taxon>
        <taxon>Steinernematidae</taxon>
        <taxon>Steinernema</taxon>
    </lineage>
</organism>
<evidence type="ECO:0000313" key="3">
    <source>
        <dbReference type="Proteomes" id="UP000298663"/>
    </source>
</evidence>
<gene>
    <name evidence="2" type="ORF">L596_025318</name>
</gene>
<feature type="chain" id="PRO_5020215968" description="Secreted protein" evidence="1">
    <location>
        <begin position="19"/>
        <end position="142"/>
    </location>
</feature>
<dbReference type="AlphaFoldDB" id="A0A4U5M7F9"/>